<feature type="transmembrane region" description="Helical" evidence="2">
    <location>
        <begin position="12"/>
        <end position="32"/>
    </location>
</feature>
<protein>
    <submittedName>
        <fullName evidence="3">Uncharacterized protein</fullName>
    </submittedName>
</protein>
<accession>A0A916W118</accession>
<comment type="caution">
    <text evidence="3">The sequence shown here is derived from an EMBL/GenBank/DDBJ whole genome shotgun (WGS) entry which is preliminary data.</text>
</comment>
<keyword evidence="2" id="KW-0472">Membrane</keyword>
<keyword evidence="4" id="KW-1185">Reference proteome</keyword>
<organism evidence="3 4">
    <name type="scientific">Pelagibacterium lentulum</name>
    <dbReference type="NCBI Taxonomy" id="2029865"/>
    <lineage>
        <taxon>Bacteria</taxon>
        <taxon>Pseudomonadati</taxon>
        <taxon>Pseudomonadota</taxon>
        <taxon>Alphaproteobacteria</taxon>
        <taxon>Hyphomicrobiales</taxon>
        <taxon>Devosiaceae</taxon>
        <taxon>Pelagibacterium</taxon>
    </lineage>
</organism>
<feature type="compositionally biased region" description="Acidic residues" evidence="1">
    <location>
        <begin position="47"/>
        <end position="57"/>
    </location>
</feature>
<dbReference type="AlphaFoldDB" id="A0A916W118"/>
<evidence type="ECO:0000256" key="1">
    <source>
        <dbReference type="SAM" id="MobiDB-lite"/>
    </source>
</evidence>
<evidence type="ECO:0000313" key="4">
    <source>
        <dbReference type="Proteomes" id="UP000596977"/>
    </source>
</evidence>
<keyword evidence="2" id="KW-0812">Transmembrane</keyword>
<reference evidence="3 4" key="1">
    <citation type="journal article" date="2014" name="Int. J. Syst. Evol. Microbiol.">
        <title>Complete genome sequence of Corynebacterium casei LMG S-19264T (=DSM 44701T), isolated from a smear-ripened cheese.</title>
        <authorList>
            <consortium name="US DOE Joint Genome Institute (JGI-PGF)"/>
            <person name="Walter F."/>
            <person name="Albersmeier A."/>
            <person name="Kalinowski J."/>
            <person name="Ruckert C."/>
        </authorList>
    </citation>
    <scope>NUCLEOTIDE SEQUENCE [LARGE SCALE GENOMIC DNA]</scope>
    <source>
        <strain evidence="3 4">CGMCC 1.15896</strain>
    </source>
</reference>
<feature type="region of interest" description="Disordered" evidence="1">
    <location>
        <begin position="37"/>
        <end position="57"/>
    </location>
</feature>
<dbReference type="RefSeq" id="WP_164735050.1">
    <property type="nucleotide sequence ID" value="NZ_BMKB01000005.1"/>
</dbReference>
<evidence type="ECO:0000313" key="3">
    <source>
        <dbReference type="EMBL" id="GGA57528.1"/>
    </source>
</evidence>
<proteinExistence type="predicted"/>
<gene>
    <name evidence="3" type="ORF">GCM10011499_29650</name>
</gene>
<name>A0A916W118_9HYPH</name>
<keyword evidence="2" id="KW-1133">Transmembrane helix</keyword>
<dbReference type="EMBL" id="BMKB01000005">
    <property type="protein sequence ID" value="GGA57528.1"/>
    <property type="molecule type" value="Genomic_DNA"/>
</dbReference>
<sequence length="57" mass="6091">MPQDKKPDFTNRLILVGVLLLAAVTIAGTIIATTSEWGVQESTPALEEPEPAEPDTD</sequence>
<dbReference type="Proteomes" id="UP000596977">
    <property type="component" value="Unassembled WGS sequence"/>
</dbReference>
<evidence type="ECO:0000256" key="2">
    <source>
        <dbReference type="SAM" id="Phobius"/>
    </source>
</evidence>